<comment type="caution">
    <text evidence="1">The sequence shown here is derived from an EMBL/GenBank/DDBJ whole genome shotgun (WGS) entry which is preliminary data.</text>
</comment>
<accession>A0ACB9HTB8</accession>
<evidence type="ECO:0000313" key="2">
    <source>
        <dbReference type="Proteomes" id="UP001056120"/>
    </source>
</evidence>
<name>A0ACB9HTB8_9ASTR</name>
<gene>
    <name evidence="1" type="ORF">L1987_33325</name>
</gene>
<reference evidence="1 2" key="2">
    <citation type="journal article" date="2022" name="Mol. Ecol. Resour.">
        <title>The genomes of chicory, endive, great burdock and yacon provide insights into Asteraceae paleo-polyploidization history and plant inulin production.</title>
        <authorList>
            <person name="Fan W."/>
            <person name="Wang S."/>
            <person name="Wang H."/>
            <person name="Wang A."/>
            <person name="Jiang F."/>
            <person name="Liu H."/>
            <person name="Zhao H."/>
            <person name="Xu D."/>
            <person name="Zhang Y."/>
        </authorList>
    </citation>
    <scope>NUCLEOTIDE SEQUENCE [LARGE SCALE GENOMIC DNA]</scope>
    <source>
        <strain evidence="2">cv. Yunnan</strain>
        <tissue evidence="1">Leaves</tissue>
    </source>
</reference>
<evidence type="ECO:0000313" key="1">
    <source>
        <dbReference type="EMBL" id="KAI3798057.1"/>
    </source>
</evidence>
<organism evidence="1 2">
    <name type="scientific">Smallanthus sonchifolius</name>
    <dbReference type="NCBI Taxonomy" id="185202"/>
    <lineage>
        <taxon>Eukaryota</taxon>
        <taxon>Viridiplantae</taxon>
        <taxon>Streptophyta</taxon>
        <taxon>Embryophyta</taxon>
        <taxon>Tracheophyta</taxon>
        <taxon>Spermatophyta</taxon>
        <taxon>Magnoliopsida</taxon>
        <taxon>eudicotyledons</taxon>
        <taxon>Gunneridae</taxon>
        <taxon>Pentapetalae</taxon>
        <taxon>asterids</taxon>
        <taxon>campanulids</taxon>
        <taxon>Asterales</taxon>
        <taxon>Asteraceae</taxon>
        <taxon>Asteroideae</taxon>
        <taxon>Heliantheae alliance</taxon>
        <taxon>Millerieae</taxon>
        <taxon>Smallanthus</taxon>
    </lineage>
</organism>
<protein>
    <submittedName>
        <fullName evidence="1">Uncharacterized protein</fullName>
    </submittedName>
</protein>
<proteinExistence type="predicted"/>
<dbReference type="Proteomes" id="UP001056120">
    <property type="component" value="Linkage Group LG11"/>
</dbReference>
<keyword evidence="2" id="KW-1185">Reference proteome</keyword>
<sequence>MTTFIQPNFPLLSLPKTLICFRWICKKSTSKRFVYRLDFICLYSPMRIYLSLDLINLYLQEIDKQTIHQVLFFISLYSPMRIYRSLEALFHHVLCSDAKPLADCFGSGVEHHALHLV</sequence>
<dbReference type="EMBL" id="CM042028">
    <property type="protein sequence ID" value="KAI3798057.1"/>
    <property type="molecule type" value="Genomic_DNA"/>
</dbReference>
<reference evidence="2" key="1">
    <citation type="journal article" date="2022" name="Mol. Ecol. Resour.">
        <title>The genomes of chicory, endive, great burdock and yacon provide insights into Asteraceae palaeo-polyploidization history and plant inulin production.</title>
        <authorList>
            <person name="Fan W."/>
            <person name="Wang S."/>
            <person name="Wang H."/>
            <person name="Wang A."/>
            <person name="Jiang F."/>
            <person name="Liu H."/>
            <person name="Zhao H."/>
            <person name="Xu D."/>
            <person name="Zhang Y."/>
        </authorList>
    </citation>
    <scope>NUCLEOTIDE SEQUENCE [LARGE SCALE GENOMIC DNA]</scope>
    <source>
        <strain evidence="2">cv. Yunnan</strain>
    </source>
</reference>